<dbReference type="CDD" id="cd23507">
    <property type="entry name" value="hydrophobin_I"/>
    <property type="match status" value="1"/>
</dbReference>
<evidence type="ECO:0000313" key="2">
    <source>
        <dbReference type="EMBL" id="OCH87748.1"/>
    </source>
</evidence>
<dbReference type="AlphaFoldDB" id="A0A8E2DMA3"/>
<gene>
    <name evidence="2" type="ORF">OBBRIDRAFT_795911</name>
</gene>
<accession>A0A8E2DMA3</accession>
<evidence type="ECO:0008006" key="4">
    <source>
        <dbReference type="Google" id="ProtNLM"/>
    </source>
</evidence>
<dbReference type="OrthoDB" id="2757415at2759"/>
<reference evidence="2 3" key="1">
    <citation type="submission" date="2016-07" db="EMBL/GenBank/DDBJ databases">
        <title>Draft genome of the white-rot fungus Obba rivulosa 3A-2.</title>
        <authorList>
            <consortium name="DOE Joint Genome Institute"/>
            <person name="Miettinen O."/>
            <person name="Riley R."/>
            <person name="Acob R."/>
            <person name="Barry K."/>
            <person name="Cullen D."/>
            <person name="De Vries R."/>
            <person name="Hainaut M."/>
            <person name="Hatakka A."/>
            <person name="Henrissat B."/>
            <person name="Hilden K."/>
            <person name="Kuo R."/>
            <person name="Labutti K."/>
            <person name="Lipzen A."/>
            <person name="Makela M.R."/>
            <person name="Sandor L."/>
            <person name="Spatafora J.W."/>
            <person name="Grigoriev I.V."/>
            <person name="Hibbett D.S."/>
        </authorList>
    </citation>
    <scope>NUCLEOTIDE SEQUENCE [LARGE SCALE GENOMIC DNA]</scope>
    <source>
        <strain evidence="2 3">3A-2</strain>
    </source>
</reference>
<evidence type="ECO:0000313" key="3">
    <source>
        <dbReference type="Proteomes" id="UP000250043"/>
    </source>
</evidence>
<sequence length="136" mass="13947">MIHTTSFIAFATLAILAAATPTPTIILPITTVEFPLPTATLPIAPAQCTSLLECCATAIPLTSLVLGPILGVPTPAPTIGPYIGLDCSPVNKLLPIEPLPCNGTILCCKEVAEPLEGSPTVIENIAEGCIPVLPIL</sequence>
<feature type="non-terminal residue" evidence="2">
    <location>
        <position position="1"/>
    </location>
</feature>
<dbReference type="Proteomes" id="UP000250043">
    <property type="component" value="Unassembled WGS sequence"/>
</dbReference>
<name>A0A8E2DMA3_9APHY</name>
<keyword evidence="3" id="KW-1185">Reference proteome</keyword>
<dbReference type="EMBL" id="KV722474">
    <property type="protein sequence ID" value="OCH87748.1"/>
    <property type="molecule type" value="Genomic_DNA"/>
</dbReference>
<protein>
    <recommendedName>
        <fullName evidence="4">Hydrophobin</fullName>
    </recommendedName>
</protein>
<keyword evidence="1" id="KW-0732">Signal</keyword>
<evidence type="ECO:0000256" key="1">
    <source>
        <dbReference type="SAM" id="SignalP"/>
    </source>
</evidence>
<organism evidence="2 3">
    <name type="scientific">Obba rivulosa</name>
    <dbReference type="NCBI Taxonomy" id="1052685"/>
    <lineage>
        <taxon>Eukaryota</taxon>
        <taxon>Fungi</taxon>
        <taxon>Dikarya</taxon>
        <taxon>Basidiomycota</taxon>
        <taxon>Agaricomycotina</taxon>
        <taxon>Agaricomycetes</taxon>
        <taxon>Polyporales</taxon>
        <taxon>Gelatoporiaceae</taxon>
        <taxon>Obba</taxon>
    </lineage>
</organism>
<proteinExistence type="predicted"/>
<feature type="signal peptide" evidence="1">
    <location>
        <begin position="1"/>
        <end position="19"/>
    </location>
</feature>
<feature type="chain" id="PRO_5034552658" description="Hydrophobin" evidence="1">
    <location>
        <begin position="20"/>
        <end position="136"/>
    </location>
</feature>